<dbReference type="PANTHER" id="PTHR43289:SF6">
    <property type="entry name" value="SERINE_THREONINE-PROTEIN KINASE NEKL-3"/>
    <property type="match status" value="1"/>
</dbReference>
<keyword evidence="4 5" id="KW-0067">ATP-binding</keyword>
<dbReference type="SMART" id="SM00220">
    <property type="entry name" value="S_TKc"/>
    <property type="match status" value="1"/>
</dbReference>
<evidence type="ECO:0000313" key="10">
    <source>
        <dbReference type="Proteomes" id="UP001165044"/>
    </source>
</evidence>
<feature type="transmembrane region" description="Helical" evidence="6">
    <location>
        <begin position="315"/>
        <end position="332"/>
    </location>
</feature>
<dbReference type="InterPro" id="IPR000719">
    <property type="entry name" value="Prot_kinase_dom"/>
</dbReference>
<keyword evidence="1" id="KW-0808">Transferase</keyword>
<dbReference type="InterPro" id="IPR017441">
    <property type="entry name" value="Protein_kinase_ATP_BS"/>
</dbReference>
<dbReference type="Gene3D" id="3.30.200.20">
    <property type="entry name" value="Phosphorylase Kinase, domain 1"/>
    <property type="match status" value="1"/>
</dbReference>
<reference evidence="9" key="1">
    <citation type="journal article" date="2023" name="Antonie Van Leeuwenhoek">
        <title>Mesoterricola silvestris gen. nov., sp. nov., Mesoterricola sediminis sp. nov., Geothrix oryzae sp. nov., Geothrix edaphica sp. nov., Geothrix rubra sp. nov., and Geothrix limicola sp. nov., six novel members of Acidobacteriota isolated from soils.</title>
        <authorList>
            <person name="Itoh H."/>
            <person name="Sugisawa Y."/>
            <person name="Mise K."/>
            <person name="Xu Z."/>
            <person name="Kuniyasu M."/>
            <person name="Ushijima N."/>
            <person name="Kawano K."/>
            <person name="Kobayashi E."/>
            <person name="Shiratori Y."/>
            <person name="Masuda Y."/>
            <person name="Senoo K."/>
        </authorList>
    </citation>
    <scope>NUCLEOTIDE SEQUENCE</scope>
    <source>
        <strain evidence="9">Red802</strain>
    </source>
</reference>
<dbReference type="InterPro" id="IPR003660">
    <property type="entry name" value="HAMP_dom"/>
</dbReference>
<sequence length="717" mass="76258">MPPPISWYRTLAWTFFTRQAAALLALLSIILWVAYSEAERGARAMASDSLSAGGYVLDRAFEQQGRSMDAGLEVFAQYSGNLALVEQALETGASTSLADTLVENLPRLSAEVALVVKPDGTLLAATARGARPAFPDAGILQMALAPEDARSERHPGPSYRGFLRVDWGDRPGVYHAVARPLTSPGGSPLGAMLVGTRVDDRAAGDLRRLAIAGPQRGDPSAHLALLSQFRTLGTTLPEAEALDRLLAREPAFLAVRAQVLDGQRSQVLSFKVAGRNYLGMVSPLRGVNALDLEMADVLLMPMDPLLAPFRNLQKAILAVGVAGLLAALALSLRSARKVTAPLEALATAAQALAEGEPPETLALVPTQDEVGLLTRTFRSMLAELRAKDDLLALLETTRKGAGPWVLPSPLPPPTAEEATRRLRPAGAAEAAEPLPAALQAGAVFASRYRVEELLGRGGMGVVLKVRDLQLDEEVALKVVRAGLASDPAFLALLKQEIRLARKITHRYVLRTHDFGECDGIPYVTMEYLKGITLRSLLEGRGRLPLALALRIARQVAEGLEAAHGVGVVHRDIKPANVLFDVRGDAKIMDFGLAAPVAAVIARESGNLIGSPRYMSPEQIQGGPVDARTDLYALGIMLFELCSGLPPFDSPNINDLLALHLEAPVPALADALPDLPADLGALVGRLMAKRQADRPQSAAEVVEILKMLATSGGGTSRV</sequence>
<organism evidence="9 10">
    <name type="scientific">Geothrix edaphica</name>
    <dbReference type="NCBI Taxonomy" id="2927976"/>
    <lineage>
        <taxon>Bacteria</taxon>
        <taxon>Pseudomonadati</taxon>
        <taxon>Acidobacteriota</taxon>
        <taxon>Holophagae</taxon>
        <taxon>Holophagales</taxon>
        <taxon>Holophagaceae</taxon>
        <taxon>Geothrix</taxon>
    </lineage>
</organism>
<dbReference type="Gene3D" id="6.10.340.10">
    <property type="match status" value="1"/>
</dbReference>
<feature type="binding site" evidence="5">
    <location>
        <position position="477"/>
    </location>
    <ligand>
        <name>ATP</name>
        <dbReference type="ChEBI" id="CHEBI:30616"/>
    </ligand>
</feature>
<protein>
    <recommendedName>
        <fullName evidence="11">Non-specific serine/threonine protein kinase</fullName>
    </recommendedName>
</protein>
<dbReference type="Gene3D" id="1.10.510.10">
    <property type="entry name" value="Transferase(Phosphotransferase) domain 1"/>
    <property type="match status" value="1"/>
</dbReference>
<evidence type="ECO:0000256" key="6">
    <source>
        <dbReference type="SAM" id="Phobius"/>
    </source>
</evidence>
<keyword evidence="3" id="KW-0418">Kinase</keyword>
<accession>A0ABQ5PZ77</accession>
<dbReference type="InterPro" id="IPR008271">
    <property type="entry name" value="Ser/Thr_kinase_AS"/>
</dbReference>
<keyword evidence="2 5" id="KW-0547">Nucleotide-binding</keyword>
<evidence type="ECO:0000313" key="9">
    <source>
        <dbReference type="EMBL" id="GLH67682.1"/>
    </source>
</evidence>
<comment type="caution">
    <text evidence="9">The sequence shown here is derived from an EMBL/GenBank/DDBJ whole genome shotgun (WGS) entry which is preliminary data.</text>
</comment>
<gene>
    <name evidence="9" type="ORF">GETHED_20460</name>
</gene>
<dbReference type="Pfam" id="PF00672">
    <property type="entry name" value="HAMP"/>
    <property type="match status" value="1"/>
</dbReference>
<name>A0ABQ5PZ77_9BACT</name>
<dbReference type="SUPFAM" id="SSF158472">
    <property type="entry name" value="HAMP domain-like"/>
    <property type="match status" value="1"/>
</dbReference>
<evidence type="ECO:0000256" key="2">
    <source>
        <dbReference type="ARBA" id="ARBA00022741"/>
    </source>
</evidence>
<dbReference type="Proteomes" id="UP001165044">
    <property type="component" value="Unassembled WGS sequence"/>
</dbReference>
<keyword evidence="6" id="KW-0472">Membrane</keyword>
<evidence type="ECO:0000259" key="7">
    <source>
        <dbReference type="PROSITE" id="PS50011"/>
    </source>
</evidence>
<dbReference type="CDD" id="cd14014">
    <property type="entry name" value="STKc_PknB_like"/>
    <property type="match status" value="1"/>
</dbReference>
<dbReference type="Pfam" id="PF00069">
    <property type="entry name" value="Pkinase"/>
    <property type="match status" value="1"/>
</dbReference>
<dbReference type="PROSITE" id="PS00108">
    <property type="entry name" value="PROTEIN_KINASE_ST"/>
    <property type="match status" value="1"/>
</dbReference>
<keyword evidence="6" id="KW-0812">Transmembrane</keyword>
<dbReference type="RefSeq" id="WP_285608957.1">
    <property type="nucleotide sequence ID" value="NZ_BSDC01000002.1"/>
</dbReference>
<evidence type="ECO:0000259" key="8">
    <source>
        <dbReference type="PROSITE" id="PS50885"/>
    </source>
</evidence>
<keyword evidence="6" id="KW-1133">Transmembrane helix</keyword>
<dbReference type="EMBL" id="BSDC01000002">
    <property type="protein sequence ID" value="GLH67682.1"/>
    <property type="molecule type" value="Genomic_DNA"/>
</dbReference>
<dbReference type="InterPro" id="IPR011009">
    <property type="entry name" value="Kinase-like_dom_sf"/>
</dbReference>
<dbReference type="PROSITE" id="PS00107">
    <property type="entry name" value="PROTEIN_KINASE_ATP"/>
    <property type="match status" value="1"/>
</dbReference>
<dbReference type="PROSITE" id="PS50885">
    <property type="entry name" value="HAMP"/>
    <property type="match status" value="1"/>
</dbReference>
<feature type="domain" description="HAMP" evidence="8">
    <location>
        <begin position="336"/>
        <end position="389"/>
    </location>
</feature>
<evidence type="ECO:0000256" key="1">
    <source>
        <dbReference type="ARBA" id="ARBA00022679"/>
    </source>
</evidence>
<dbReference type="PANTHER" id="PTHR43289">
    <property type="entry name" value="MITOGEN-ACTIVATED PROTEIN KINASE KINASE KINASE 20-RELATED"/>
    <property type="match status" value="1"/>
</dbReference>
<evidence type="ECO:0000256" key="3">
    <source>
        <dbReference type="ARBA" id="ARBA00022777"/>
    </source>
</evidence>
<dbReference type="PROSITE" id="PS50011">
    <property type="entry name" value="PROTEIN_KINASE_DOM"/>
    <property type="match status" value="1"/>
</dbReference>
<dbReference type="SMART" id="SM00304">
    <property type="entry name" value="HAMP"/>
    <property type="match status" value="1"/>
</dbReference>
<evidence type="ECO:0008006" key="11">
    <source>
        <dbReference type="Google" id="ProtNLM"/>
    </source>
</evidence>
<feature type="domain" description="Protein kinase" evidence="7">
    <location>
        <begin position="448"/>
        <end position="707"/>
    </location>
</feature>
<proteinExistence type="predicted"/>
<evidence type="ECO:0000256" key="4">
    <source>
        <dbReference type="ARBA" id="ARBA00022840"/>
    </source>
</evidence>
<dbReference type="SUPFAM" id="SSF56112">
    <property type="entry name" value="Protein kinase-like (PK-like)"/>
    <property type="match status" value="1"/>
</dbReference>
<keyword evidence="10" id="KW-1185">Reference proteome</keyword>
<evidence type="ECO:0000256" key="5">
    <source>
        <dbReference type="PROSITE-ProRule" id="PRU10141"/>
    </source>
</evidence>